<evidence type="ECO:0000256" key="1">
    <source>
        <dbReference type="SAM" id="Phobius"/>
    </source>
</evidence>
<feature type="domain" description="DUF218" evidence="2">
    <location>
        <begin position="77"/>
        <end position="238"/>
    </location>
</feature>
<keyword evidence="1" id="KW-0472">Membrane</keyword>
<evidence type="ECO:0000259" key="2">
    <source>
        <dbReference type="Pfam" id="PF02698"/>
    </source>
</evidence>
<dbReference type="Pfam" id="PF02698">
    <property type="entry name" value="DUF218"/>
    <property type="match status" value="1"/>
</dbReference>
<keyword evidence="1" id="KW-0812">Transmembrane</keyword>
<gene>
    <name evidence="3" type="ORF">METZ01_LOCUS242037</name>
</gene>
<evidence type="ECO:0000313" key="3">
    <source>
        <dbReference type="EMBL" id="SVB89183.1"/>
    </source>
</evidence>
<dbReference type="GO" id="GO:0000270">
    <property type="term" value="P:peptidoglycan metabolic process"/>
    <property type="evidence" value="ECO:0007669"/>
    <property type="project" value="TreeGrafter"/>
</dbReference>
<name>A0A382HRE0_9ZZZZ</name>
<accession>A0A382HRE0</accession>
<dbReference type="Gene3D" id="3.40.50.620">
    <property type="entry name" value="HUPs"/>
    <property type="match status" value="1"/>
</dbReference>
<dbReference type="PANTHER" id="PTHR30336:SF4">
    <property type="entry name" value="ENVELOPE BIOGENESIS FACTOR ELYC"/>
    <property type="match status" value="1"/>
</dbReference>
<sequence length="272" mass="30751">MTLTAFIMQYLAPPLGFIWLSVLGLLFSFRRFGRGCMILGLMLLFLFSIPGLGMLVTMPLLETNTEWSVDNLKDAEAIVVPTGGYFPDEIRFVSGEHSIRRGDYGLWLHQQTGLPLVLTGGRTYHPEAPAESEVLREFLNLNPESVWAEKKSMNSFEHAVYLEKGFSERGWAKRIVLVSSAMHMVRLSAGFRARGFEVIQVSIHDHIAEFKQEAGFLEHVFPSWQGLKITRRAFYSYAGILSYLVRGRIGISDVFHSEPSYLAPPSFWLGRG</sequence>
<keyword evidence="1" id="KW-1133">Transmembrane helix</keyword>
<proteinExistence type="predicted"/>
<protein>
    <recommendedName>
        <fullName evidence="2">DUF218 domain-containing protein</fullName>
    </recommendedName>
</protein>
<dbReference type="AlphaFoldDB" id="A0A382HRE0"/>
<organism evidence="3">
    <name type="scientific">marine metagenome</name>
    <dbReference type="NCBI Taxonomy" id="408172"/>
    <lineage>
        <taxon>unclassified sequences</taxon>
        <taxon>metagenomes</taxon>
        <taxon>ecological metagenomes</taxon>
    </lineage>
</organism>
<dbReference type="InterPro" id="IPR051599">
    <property type="entry name" value="Cell_Envelope_Assoc"/>
</dbReference>
<dbReference type="GO" id="GO:0005886">
    <property type="term" value="C:plasma membrane"/>
    <property type="evidence" value="ECO:0007669"/>
    <property type="project" value="TreeGrafter"/>
</dbReference>
<dbReference type="EMBL" id="UINC01062499">
    <property type="protein sequence ID" value="SVB89183.1"/>
    <property type="molecule type" value="Genomic_DNA"/>
</dbReference>
<dbReference type="CDD" id="cd06259">
    <property type="entry name" value="YdcF-like"/>
    <property type="match status" value="1"/>
</dbReference>
<dbReference type="InterPro" id="IPR003848">
    <property type="entry name" value="DUF218"/>
</dbReference>
<feature type="transmembrane region" description="Helical" evidence="1">
    <location>
        <begin position="39"/>
        <end position="61"/>
    </location>
</feature>
<dbReference type="PANTHER" id="PTHR30336">
    <property type="entry name" value="INNER MEMBRANE PROTEIN, PROBABLE PERMEASE"/>
    <property type="match status" value="1"/>
</dbReference>
<reference evidence="3" key="1">
    <citation type="submission" date="2018-05" db="EMBL/GenBank/DDBJ databases">
        <authorList>
            <person name="Lanie J.A."/>
            <person name="Ng W.-L."/>
            <person name="Kazmierczak K.M."/>
            <person name="Andrzejewski T.M."/>
            <person name="Davidsen T.M."/>
            <person name="Wayne K.J."/>
            <person name="Tettelin H."/>
            <person name="Glass J.I."/>
            <person name="Rusch D."/>
            <person name="Podicherti R."/>
            <person name="Tsui H.-C.T."/>
            <person name="Winkler M.E."/>
        </authorList>
    </citation>
    <scope>NUCLEOTIDE SEQUENCE</scope>
</reference>
<dbReference type="InterPro" id="IPR014729">
    <property type="entry name" value="Rossmann-like_a/b/a_fold"/>
</dbReference>
<feature type="transmembrane region" description="Helical" evidence="1">
    <location>
        <begin position="6"/>
        <end position="27"/>
    </location>
</feature>
<dbReference type="GO" id="GO:0043164">
    <property type="term" value="P:Gram-negative-bacterium-type cell wall biogenesis"/>
    <property type="evidence" value="ECO:0007669"/>
    <property type="project" value="TreeGrafter"/>
</dbReference>